<feature type="domain" description="Glucose-methanol-choline oxidoreductase N-terminal" evidence="6">
    <location>
        <begin position="133"/>
        <end position="147"/>
    </location>
</feature>
<evidence type="ECO:0000256" key="1">
    <source>
        <dbReference type="ARBA" id="ARBA00001974"/>
    </source>
</evidence>
<keyword evidence="3" id="KW-0285">Flavoprotein</keyword>
<dbReference type="Gene3D" id="3.30.560.10">
    <property type="entry name" value="Glucose Oxidase, domain 3"/>
    <property type="match status" value="1"/>
</dbReference>
<dbReference type="SUPFAM" id="SSF54373">
    <property type="entry name" value="FAD-linked reductases, C-terminal domain"/>
    <property type="match status" value="1"/>
</dbReference>
<dbReference type="Pfam" id="PF05199">
    <property type="entry name" value="GMC_oxred_C"/>
    <property type="match status" value="1"/>
</dbReference>
<keyword evidence="4 5" id="KW-0274">FAD</keyword>
<evidence type="ECO:0000256" key="3">
    <source>
        <dbReference type="ARBA" id="ARBA00022630"/>
    </source>
</evidence>
<keyword evidence="7" id="KW-1185">Reference proteome</keyword>
<dbReference type="InterPro" id="IPR012132">
    <property type="entry name" value="GMC_OxRdtase"/>
</dbReference>
<dbReference type="Gene3D" id="3.50.50.60">
    <property type="entry name" value="FAD/NAD(P)-binding domain"/>
    <property type="match status" value="1"/>
</dbReference>
<evidence type="ECO:0000259" key="6">
    <source>
        <dbReference type="PROSITE" id="PS00624"/>
    </source>
</evidence>
<comment type="cofactor">
    <cofactor evidence="1 5">
        <name>FAD</name>
        <dbReference type="ChEBI" id="CHEBI:57692"/>
    </cofactor>
</comment>
<dbReference type="PIRSF" id="PIRSF000137">
    <property type="entry name" value="Alcohol_oxidase"/>
    <property type="match status" value="1"/>
</dbReference>
<evidence type="ECO:0000256" key="5">
    <source>
        <dbReference type="PIRSR" id="PIRSR000137-2"/>
    </source>
</evidence>
<evidence type="ECO:0000313" key="7">
    <source>
        <dbReference type="Proteomes" id="UP000515158"/>
    </source>
</evidence>
<dbReference type="PANTHER" id="PTHR11552">
    <property type="entry name" value="GLUCOSE-METHANOL-CHOLINE GMC OXIDOREDUCTASE"/>
    <property type="match status" value="1"/>
</dbReference>
<name>A0A6P8ZJA2_THRPL</name>
<dbReference type="PANTHER" id="PTHR11552:SF147">
    <property type="entry name" value="CHOLINE DEHYDROGENASE, MITOCHONDRIAL"/>
    <property type="match status" value="1"/>
</dbReference>
<dbReference type="GeneID" id="117641621"/>
<comment type="similarity">
    <text evidence="2">Belongs to the GMC oxidoreductase family.</text>
</comment>
<dbReference type="OrthoDB" id="269227at2759"/>
<proteinExistence type="inferred from homology"/>
<dbReference type="KEGG" id="tpal:117641621"/>
<organism evidence="8">
    <name type="scientific">Thrips palmi</name>
    <name type="common">Melon thrips</name>
    <dbReference type="NCBI Taxonomy" id="161013"/>
    <lineage>
        <taxon>Eukaryota</taxon>
        <taxon>Metazoa</taxon>
        <taxon>Ecdysozoa</taxon>
        <taxon>Arthropoda</taxon>
        <taxon>Hexapoda</taxon>
        <taxon>Insecta</taxon>
        <taxon>Pterygota</taxon>
        <taxon>Neoptera</taxon>
        <taxon>Paraneoptera</taxon>
        <taxon>Thysanoptera</taxon>
        <taxon>Terebrantia</taxon>
        <taxon>Thripoidea</taxon>
        <taxon>Thripidae</taxon>
        <taxon>Thrips</taxon>
    </lineage>
</organism>
<evidence type="ECO:0000313" key="8">
    <source>
        <dbReference type="RefSeq" id="XP_034234999.1"/>
    </source>
</evidence>
<dbReference type="Pfam" id="PF00732">
    <property type="entry name" value="GMC_oxred_N"/>
    <property type="match status" value="1"/>
</dbReference>
<reference evidence="8" key="1">
    <citation type="submission" date="2025-08" db="UniProtKB">
        <authorList>
            <consortium name="RefSeq"/>
        </authorList>
    </citation>
    <scope>IDENTIFICATION</scope>
    <source>
        <tissue evidence="8">Total insect</tissue>
    </source>
</reference>
<dbReference type="SUPFAM" id="SSF51905">
    <property type="entry name" value="FAD/NAD(P)-binding domain"/>
    <property type="match status" value="1"/>
</dbReference>
<dbReference type="InParanoid" id="A0A6P8ZJA2"/>
<dbReference type="RefSeq" id="XP_034234999.1">
    <property type="nucleotide sequence ID" value="XM_034379108.1"/>
</dbReference>
<feature type="binding site" evidence="5">
    <location>
        <begin position="364"/>
        <end position="365"/>
    </location>
    <ligand>
        <name>FAD</name>
        <dbReference type="ChEBI" id="CHEBI:57692"/>
    </ligand>
</feature>
<dbReference type="PROSITE" id="PS00624">
    <property type="entry name" value="GMC_OXRED_2"/>
    <property type="match status" value="1"/>
</dbReference>
<dbReference type="AlphaFoldDB" id="A0A6P8ZJA2"/>
<dbReference type="GO" id="GO:0016614">
    <property type="term" value="F:oxidoreductase activity, acting on CH-OH group of donors"/>
    <property type="evidence" value="ECO:0007669"/>
    <property type="project" value="InterPro"/>
</dbReference>
<feature type="binding site" evidence="5">
    <location>
        <position position="90"/>
    </location>
    <ligand>
        <name>FAD</name>
        <dbReference type="ChEBI" id="CHEBI:57692"/>
    </ligand>
</feature>
<accession>A0A6P8ZJA2</accession>
<sequence length="431" mass="46885">MNLVGYDFHSTGGPQAVSWPPYRHPAIPRFAAAFAEAGVPPRLDINARGQLGHSVIQTTAAGGERWSTYRGYLQPALGRPNLRAITYATVTEVLFHHDQGLPPKPRASGVKFRDAAGQVRVVRARREVVLTAGALHTPQILILSGIGPAQDLQALNIPVVSDLPVGRGLQDHPGPSGMAFDCTPPLCHVDWEHRRQDLQDYGRHRGGPLSSASLLQLTAFLRTTPEPPRGPRPAEQPDLQIVLDGTVVSDDGTVCLDSDEWRMNRISMQSVALHPRSRGSVHINSSDPLGPPLVRLGYFTDDADHDLSVVVAGLRLALRMEGPLRKRGLALSRDPRLAPACTHLAFGSDEHLRCLARTTTYTTWHFVGTCRMGAVVDTRLLVRGVRGLRVADASVIPTLTSGNTNAPTIMVAERAADFIKQDHRELYRASA</sequence>
<dbReference type="Proteomes" id="UP000515158">
    <property type="component" value="Unplaced"/>
</dbReference>
<dbReference type="InterPro" id="IPR007867">
    <property type="entry name" value="GMC_OxRtase_C"/>
</dbReference>
<evidence type="ECO:0000256" key="4">
    <source>
        <dbReference type="ARBA" id="ARBA00022827"/>
    </source>
</evidence>
<dbReference type="InterPro" id="IPR036188">
    <property type="entry name" value="FAD/NAD-bd_sf"/>
</dbReference>
<dbReference type="GO" id="GO:0050660">
    <property type="term" value="F:flavin adenine dinucleotide binding"/>
    <property type="evidence" value="ECO:0007669"/>
    <property type="project" value="InterPro"/>
</dbReference>
<evidence type="ECO:0000256" key="2">
    <source>
        <dbReference type="ARBA" id="ARBA00010790"/>
    </source>
</evidence>
<gene>
    <name evidence="8" type="primary">LOC117641621</name>
</gene>
<protein>
    <submittedName>
        <fullName evidence="8">Glucose dehydrogenase [FAD, quinone]-like</fullName>
    </submittedName>
</protein>
<dbReference type="InterPro" id="IPR000172">
    <property type="entry name" value="GMC_OxRdtase_N"/>
</dbReference>